<evidence type="ECO:0000313" key="2">
    <source>
        <dbReference type="EMBL" id="MBR8644149.1"/>
    </source>
</evidence>
<dbReference type="EMBL" id="JAGTPW010000005">
    <property type="protein sequence ID" value="MBR8644149.1"/>
    <property type="molecule type" value="Genomic_DNA"/>
</dbReference>
<dbReference type="InterPro" id="IPR005182">
    <property type="entry name" value="YdbS-like_PH"/>
</dbReference>
<proteinExistence type="predicted"/>
<evidence type="ECO:0000259" key="1">
    <source>
        <dbReference type="Pfam" id="PF03703"/>
    </source>
</evidence>
<comment type="caution">
    <text evidence="2">The sequence shown here is derived from an EMBL/GenBank/DDBJ whole genome shotgun (WGS) entry which is preliminary data.</text>
</comment>
<name>A0A941FJY1_9BACI</name>
<organism evidence="2 3">
    <name type="scientific">Peribacillus frigoritolerans</name>
    <dbReference type="NCBI Taxonomy" id="450367"/>
    <lineage>
        <taxon>Bacteria</taxon>
        <taxon>Bacillati</taxon>
        <taxon>Bacillota</taxon>
        <taxon>Bacilli</taxon>
        <taxon>Bacillales</taxon>
        <taxon>Bacillaceae</taxon>
        <taxon>Peribacillus</taxon>
    </lineage>
</organism>
<dbReference type="PANTHER" id="PTHR34473:SF2">
    <property type="entry name" value="UPF0699 TRANSMEMBRANE PROTEIN YDBT"/>
    <property type="match status" value="1"/>
</dbReference>
<dbReference type="AlphaFoldDB" id="A0A941FJY1"/>
<dbReference type="Pfam" id="PF03703">
    <property type="entry name" value="bPH_2"/>
    <property type="match status" value="1"/>
</dbReference>
<sequence length="147" mass="17171">MDTTAGHCHYYTFDHRECFLAMVTLYISDRRGEFRIESGVFVRKKRYIKFDRIHSIDISEGIIQRVFSLVKLNIETAGGSQADAVLSAIRKSDADRINAYISEGKMRITHLMGIKMKSRIMKLLQNHLPFLSRRCRSYSLWLPLREL</sequence>
<feature type="domain" description="YdbS-like PH" evidence="1">
    <location>
        <begin position="29"/>
        <end position="101"/>
    </location>
</feature>
<reference evidence="2" key="1">
    <citation type="submission" date="2021-04" db="EMBL/GenBank/DDBJ databases">
        <title>Whole genome sequencing of Enterococci isolates from hospitalized patients.</title>
        <authorList>
            <person name="Ogoti B.M."/>
            <person name="Onyambu F.G."/>
        </authorList>
    </citation>
    <scope>NUCLEOTIDE SEQUENCE</scope>
    <source>
        <strain evidence="2">242</strain>
    </source>
</reference>
<accession>A0A941FJY1</accession>
<protein>
    <submittedName>
        <fullName evidence="2">PH domain-containing protein</fullName>
    </submittedName>
</protein>
<dbReference type="Proteomes" id="UP000680045">
    <property type="component" value="Unassembled WGS sequence"/>
</dbReference>
<evidence type="ECO:0000313" key="3">
    <source>
        <dbReference type="Proteomes" id="UP000680045"/>
    </source>
</evidence>
<dbReference type="PANTHER" id="PTHR34473">
    <property type="entry name" value="UPF0699 TRANSMEMBRANE PROTEIN YDBS"/>
    <property type="match status" value="1"/>
</dbReference>
<gene>
    <name evidence="2" type="ORF">KEH51_04120</name>
</gene>